<feature type="domain" description="HNH" evidence="1">
    <location>
        <begin position="216"/>
        <end position="271"/>
    </location>
</feature>
<organism evidence="2 3">
    <name type="scientific">Vibrio palustris</name>
    <dbReference type="NCBI Taxonomy" id="1918946"/>
    <lineage>
        <taxon>Bacteria</taxon>
        <taxon>Pseudomonadati</taxon>
        <taxon>Pseudomonadota</taxon>
        <taxon>Gammaproteobacteria</taxon>
        <taxon>Vibrionales</taxon>
        <taxon>Vibrionaceae</taxon>
        <taxon>Vibrio</taxon>
    </lineage>
</organism>
<keyword evidence="2" id="KW-0255">Endonuclease</keyword>
<sequence length="435" mass="50188">MFLINNATIIDAIKKHKAHFNQRPSQINIYTVYLSRNFEEIITGTPETLLKILNGFFDKIKDDLISLPISDQLKHKYVHISGIKKKSGKIIDVELTFECPISLRSFWDALDNHLGTNANIDYAIQALDNIDYQLKCHLDIHTLNRQKLSEYKRKSKNLRSGKTVTILASKLNPYLNERLITCYVECKAVFDYDLFREKSLEWCAYSLTKYVAPRICPYCNRNFTPVVVIDKNDEARPELDHFIPKSLFPMFAVSFYNLIPACHNCNHAKGNYNVINIDARGNLSYNISHPYLVEDDLSERKVFTIKNKAQDIGIFFDYNSQEKLQIALEPNLPFKVTNSLSIYKLAVATENGLEGYYSHHDKELITSLNMVRKYPDTAIESIVKLFKEEQQIITPQSIGNLKRSLLQMVIPENAKEETLGKLKKDILTELLMHLI</sequence>
<dbReference type="Proteomes" id="UP000189475">
    <property type="component" value="Unassembled WGS sequence"/>
</dbReference>
<evidence type="ECO:0000313" key="2">
    <source>
        <dbReference type="EMBL" id="SJL85118.1"/>
    </source>
</evidence>
<dbReference type="AlphaFoldDB" id="A0A1R4B864"/>
<dbReference type="GO" id="GO:0004519">
    <property type="term" value="F:endonuclease activity"/>
    <property type="evidence" value="ECO:0007669"/>
    <property type="project" value="UniProtKB-KW"/>
</dbReference>
<dbReference type="EMBL" id="FUFT01000009">
    <property type="protein sequence ID" value="SJL85118.1"/>
    <property type="molecule type" value="Genomic_DNA"/>
</dbReference>
<evidence type="ECO:0000313" key="3">
    <source>
        <dbReference type="Proteomes" id="UP000189475"/>
    </source>
</evidence>
<keyword evidence="2" id="KW-0540">Nuclease</keyword>
<keyword evidence="2" id="KW-0378">Hydrolase</keyword>
<name>A0A1R4B864_9VIBR</name>
<dbReference type="RefSeq" id="WP_077315509.1">
    <property type="nucleotide sequence ID" value="NZ_AP024887.1"/>
</dbReference>
<reference evidence="2 3" key="1">
    <citation type="submission" date="2017-02" db="EMBL/GenBank/DDBJ databases">
        <authorList>
            <person name="Peterson S.W."/>
        </authorList>
    </citation>
    <scope>NUCLEOTIDE SEQUENCE [LARGE SCALE GENOMIC DNA]</scope>
    <source>
        <strain evidence="2 3">CECT 9027</strain>
    </source>
</reference>
<dbReference type="OrthoDB" id="9816185at2"/>
<dbReference type="InterPro" id="IPR002711">
    <property type="entry name" value="HNH"/>
</dbReference>
<protein>
    <submittedName>
        <fullName evidence="2">HNH endonuclease</fullName>
    </submittedName>
</protein>
<accession>A0A1R4B864</accession>
<evidence type="ECO:0000259" key="1">
    <source>
        <dbReference type="Pfam" id="PF01844"/>
    </source>
</evidence>
<dbReference type="Pfam" id="PF01844">
    <property type="entry name" value="HNH"/>
    <property type="match status" value="1"/>
</dbReference>
<dbReference type="Gene3D" id="1.10.30.50">
    <property type="match status" value="1"/>
</dbReference>
<dbReference type="GO" id="GO:0003676">
    <property type="term" value="F:nucleic acid binding"/>
    <property type="evidence" value="ECO:0007669"/>
    <property type="project" value="InterPro"/>
</dbReference>
<proteinExistence type="predicted"/>
<gene>
    <name evidence="2" type="ORF">VPAL9027_03141</name>
</gene>
<dbReference type="GO" id="GO:0008270">
    <property type="term" value="F:zinc ion binding"/>
    <property type="evidence" value="ECO:0007669"/>
    <property type="project" value="InterPro"/>
</dbReference>
<keyword evidence="3" id="KW-1185">Reference proteome</keyword>